<dbReference type="AlphaFoldDB" id="A0A5N5EAT3"/>
<dbReference type="InterPro" id="IPR001753">
    <property type="entry name" value="Enoyl-CoA_hydra/iso"/>
</dbReference>
<dbReference type="InterPro" id="IPR029045">
    <property type="entry name" value="ClpP/crotonase-like_dom_sf"/>
</dbReference>
<dbReference type="InterPro" id="IPR053482">
    <property type="entry name" value="DPA-CoA_Dioxygenase"/>
</dbReference>
<accession>A0A5N5EAT3</accession>
<dbReference type="GO" id="GO:0016853">
    <property type="term" value="F:isomerase activity"/>
    <property type="evidence" value="ECO:0007669"/>
    <property type="project" value="UniProtKB-KW"/>
</dbReference>
<organism evidence="1 2">
    <name type="scientific">Streptomyces arboris</name>
    <dbReference type="NCBI Taxonomy" id="2600619"/>
    <lineage>
        <taxon>Bacteria</taxon>
        <taxon>Bacillati</taxon>
        <taxon>Actinomycetota</taxon>
        <taxon>Actinomycetes</taxon>
        <taxon>Kitasatosporales</taxon>
        <taxon>Streptomycetaceae</taxon>
        <taxon>Streptomyces</taxon>
    </lineage>
</organism>
<dbReference type="Proteomes" id="UP000326907">
    <property type="component" value="Unassembled WGS sequence"/>
</dbReference>
<evidence type="ECO:0000313" key="2">
    <source>
        <dbReference type="Proteomes" id="UP000326907"/>
    </source>
</evidence>
<dbReference type="Pfam" id="PF00378">
    <property type="entry name" value="ECH_1"/>
    <property type="match status" value="1"/>
</dbReference>
<dbReference type="EMBL" id="VYUA01000080">
    <property type="protein sequence ID" value="KAB2587669.1"/>
    <property type="molecule type" value="Genomic_DNA"/>
</dbReference>
<dbReference type="PANTHER" id="PTHR11941:SF54">
    <property type="entry name" value="ENOYL-COA HYDRATASE, MITOCHONDRIAL"/>
    <property type="match status" value="1"/>
</dbReference>
<sequence>MPPSPDRTGAQAERATGLHESCRAARHAFLARHADAVYDVLTAGRTRRPRLPDLAAQAAVRFPGLVPDAAQLAEERGRLQAHKEGREIDQGIFFGALLRSSTAGTHLIESMLRPAPGSADSLAEFRRTDRLELPAVLLERRGEAAHVTFRNGHCLNAEDNRLIAGLETAIDVALLDDRVRVGVLRGGPVTHPRHAGKRVFSAGINLKELHAGAISFVDFLLGRELGYVNKLARGLLREDPAAGGATAGKPWVGVVDSFAIGGGMQLLLVLDRVIAEEGAFLSLPAADEGIVPGLGNLRLTRLTGARTARQIILSGRRIHTADPAASLLVDEVLPTAALDGAAERAVRELAGPAVAANRAMLTLAEEPLESLRGYLAEFAVVQARRIHSPDVIAKTERHRARSGRASV</sequence>
<gene>
    <name evidence="1" type="ORF">F5983_36685</name>
</gene>
<keyword evidence="2" id="KW-1185">Reference proteome</keyword>
<reference evidence="1 2" key="1">
    <citation type="submission" date="2019-09" db="EMBL/GenBank/DDBJ databases">
        <authorList>
            <person name="Liu P."/>
        </authorList>
    </citation>
    <scope>NUCLEOTIDE SEQUENCE [LARGE SCALE GENOMIC DNA]</scope>
    <source>
        <strain evidence="1 2">TRM68085</strain>
    </source>
</reference>
<name>A0A5N5EAT3_9ACTN</name>
<dbReference type="Gene3D" id="1.20.58.1300">
    <property type="match status" value="1"/>
</dbReference>
<proteinExistence type="predicted"/>
<protein>
    <submittedName>
        <fullName evidence="1">Enoyl-CoA hydratase/isomerase family protein</fullName>
    </submittedName>
</protein>
<dbReference type="PANTHER" id="PTHR11941">
    <property type="entry name" value="ENOYL-COA HYDRATASE-RELATED"/>
    <property type="match status" value="1"/>
</dbReference>
<keyword evidence="1" id="KW-0413">Isomerase</keyword>
<dbReference type="NCBIfam" id="NF042432">
    <property type="entry name" value="DHPACoAdixog_DpgC"/>
    <property type="match status" value="1"/>
</dbReference>
<dbReference type="SUPFAM" id="SSF52096">
    <property type="entry name" value="ClpP/crotonase"/>
    <property type="match status" value="1"/>
</dbReference>
<dbReference type="GO" id="GO:0006635">
    <property type="term" value="P:fatty acid beta-oxidation"/>
    <property type="evidence" value="ECO:0007669"/>
    <property type="project" value="TreeGrafter"/>
</dbReference>
<dbReference type="CDD" id="cd06558">
    <property type="entry name" value="crotonase-like"/>
    <property type="match status" value="1"/>
</dbReference>
<evidence type="ECO:0000313" key="1">
    <source>
        <dbReference type="EMBL" id="KAB2587669.1"/>
    </source>
</evidence>
<comment type="caution">
    <text evidence="1">The sequence shown here is derived from an EMBL/GenBank/DDBJ whole genome shotgun (WGS) entry which is preliminary data.</text>
</comment>
<dbReference type="Gene3D" id="3.90.226.10">
    <property type="entry name" value="2-enoyl-CoA Hydratase, Chain A, domain 1"/>
    <property type="match status" value="1"/>
</dbReference>